<reference evidence="1 2" key="1">
    <citation type="submission" date="2024-08" db="EMBL/GenBank/DDBJ databases">
        <title>Two novel Cytobacillus novel species.</title>
        <authorList>
            <person name="Liu G."/>
        </authorList>
    </citation>
    <scope>NUCLEOTIDE SEQUENCE [LARGE SCALE GENOMIC DNA]</scope>
    <source>
        <strain evidence="1 2">FJAT-53684</strain>
    </source>
</reference>
<protein>
    <recommendedName>
        <fullName evidence="3">HEAT repeat domain-containing protein</fullName>
    </recommendedName>
</protein>
<proteinExistence type="predicted"/>
<comment type="caution">
    <text evidence="1">The sequence shown here is derived from an EMBL/GenBank/DDBJ whole genome shotgun (WGS) entry which is preliminary data.</text>
</comment>
<evidence type="ECO:0000313" key="2">
    <source>
        <dbReference type="Proteomes" id="UP001601058"/>
    </source>
</evidence>
<evidence type="ECO:0000313" key="1">
    <source>
        <dbReference type="EMBL" id="MFE8697405.1"/>
    </source>
</evidence>
<dbReference type="EMBL" id="JBIACJ010000007">
    <property type="protein sequence ID" value="MFE8697405.1"/>
    <property type="molecule type" value="Genomic_DNA"/>
</dbReference>
<sequence length="608" mass="70722">MGFKDELKKEIRNAIRDVEKEVNRTWIVDYKGHSIKIVFQMKEEQLIIDGVTVASKKRNNILSHMIPFSKMSGTIELENGHKHHVFVKLGGYRNLNCIVKIDKETILDDSQQLEMLPWNHKEKIVPFLQQQVQIHHKIIDESMPDDVYVYDENQPKLSPGFSDLLIDKVPTPFYAKKLLKLFKEQIENPNNKTRKATYEKIIFDQMAIYTNEFIELLLQAQLEETLLQNEALWLLEHAAHREVVKFSIIVLGCTDCEKYKELLFTIGLHEEFTAYVLFALKNGIKESNNEIWRLAQSVHGWGKVAAVKQLDAPSEEIKHWFRTKGCESSISLAYLAYVCAEKGELDEVLYENTISKELYDGAGLIIEGLLHDMSTEGMDDYSDAGLILSRFVYHSSTHCKTMDNFYVLLKINEYINVDSEVWEERFLNNWRHHERNTILEAIEPLIKDRKWADLAMNVINHDYDYHALEIVRFFELDVTKQLFVLLEKYPLNDALYFVIMGTNNRSYIEELCQFAELHLSLTNFSYEEQSCLQYIVQSLHEFEGVGLPLIQAALESNDGSLQYYSLTVLDEWSPTSWKNPAILAAIQHIATTTKDKEDRQLAKYLLTK</sequence>
<dbReference type="Proteomes" id="UP001601058">
    <property type="component" value="Unassembled WGS sequence"/>
</dbReference>
<gene>
    <name evidence="1" type="ORF">ACFYKT_13765</name>
</gene>
<evidence type="ECO:0008006" key="3">
    <source>
        <dbReference type="Google" id="ProtNLM"/>
    </source>
</evidence>
<dbReference type="RefSeq" id="WP_389220532.1">
    <property type="nucleotide sequence ID" value="NZ_JBIACJ010000007.1"/>
</dbReference>
<accession>A0ABW6JZQ9</accession>
<keyword evidence="2" id="KW-1185">Reference proteome</keyword>
<organism evidence="1 2">
    <name type="scientific">Cytobacillus mangrovibacter</name>
    <dbReference type="NCBI Taxonomy" id="3299024"/>
    <lineage>
        <taxon>Bacteria</taxon>
        <taxon>Bacillati</taxon>
        <taxon>Bacillota</taxon>
        <taxon>Bacilli</taxon>
        <taxon>Bacillales</taxon>
        <taxon>Bacillaceae</taxon>
        <taxon>Cytobacillus</taxon>
    </lineage>
</organism>
<name>A0ABW6JZQ9_9BACI</name>